<keyword evidence="1" id="KW-0472">Membrane</keyword>
<gene>
    <name evidence="2" type="ORF">ACM01_03740</name>
</gene>
<evidence type="ECO:0000313" key="2">
    <source>
        <dbReference type="EMBL" id="KMS76946.1"/>
    </source>
</evidence>
<dbReference type="OrthoDB" id="4313519at2"/>
<evidence type="ECO:0000256" key="1">
    <source>
        <dbReference type="SAM" id="Phobius"/>
    </source>
</evidence>
<dbReference type="PATRIC" id="fig|1938.3.peg.366"/>
<proteinExistence type="predicted"/>
<accession>A0A0J7ZLR7</accession>
<organism evidence="2 3">
    <name type="scientific">Streptomyces viridochromogenes</name>
    <dbReference type="NCBI Taxonomy" id="1938"/>
    <lineage>
        <taxon>Bacteria</taxon>
        <taxon>Bacillati</taxon>
        <taxon>Actinomycetota</taxon>
        <taxon>Actinomycetes</taxon>
        <taxon>Kitasatosporales</taxon>
        <taxon>Streptomycetaceae</taxon>
        <taxon>Streptomyces</taxon>
    </lineage>
</organism>
<reference evidence="2 3" key="1">
    <citation type="submission" date="2015-06" db="EMBL/GenBank/DDBJ databases">
        <authorList>
            <person name="Ju K.-S."/>
            <person name="Doroghazi J.R."/>
            <person name="Metcalf W.W."/>
        </authorList>
    </citation>
    <scope>NUCLEOTIDE SEQUENCE [LARGE SCALE GENOMIC DNA]</scope>
    <source>
        <strain evidence="2 3">NRRL 3414</strain>
    </source>
</reference>
<keyword evidence="1" id="KW-0812">Transmembrane</keyword>
<name>A0A0J7ZLR7_STRVR</name>
<feature type="transmembrane region" description="Helical" evidence="1">
    <location>
        <begin position="39"/>
        <end position="56"/>
    </location>
</feature>
<dbReference type="Proteomes" id="UP000037432">
    <property type="component" value="Unassembled WGS sequence"/>
</dbReference>
<protein>
    <submittedName>
        <fullName evidence="2">Uncharacterized protein</fullName>
    </submittedName>
</protein>
<dbReference type="AlphaFoldDB" id="A0A0J7ZLR7"/>
<evidence type="ECO:0000313" key="3">
    <source>
        <dbReference type="Proteomes" id="UP000037432"/>
    </source>
</evidence>
<sequence>MSRLLEAVCALTVGVLVALLVWGANPGAVRVAWREGELSGVTVVFVAACALWLVLWRRRTGRGWLVAWPLVVLLCGAAVALVVAAMAG</sequence>
<dbReference type="RefSeq" id="WP_048579544.1">
    <property type="nucleotide sequence ID" value="NZ_LFNT01000002.1"/>
</dbReference>
<feature type="transmembrane region" description="Helical" evidence="1">
    <location>
        <begin position="63"/>
        <end position="87"/>
    </location>
</feature>
<dbReference type="EMBL" id="LFNT01000002">
    <property type="protein sequence ID" value="KMS76946.1"/>
    <property type="molecule type" value="Genomic_DNA"/>
</dbReference>
<comment type="caution">
    <text evidence="2">The sequence shown here is derived from an EMBL/GenBank/DDBJ whole genome shotgun (WGS) entry which is preliminary data.</text>
</comment>
<keyword evidence="1" id="KW-1133">Transmembrane helix</keyword>